<dbReference type="GO" id="GO:0030674">
    <property type="term" value="F:protein-macromolecule adaptor activity"/>
    <property type="evidence" value="ECO:0007669"/>
    <property type="project" value="TreeGrafter"/>
</dbReference>
<proteinExistence type="predicted"/>
<dbReference type="Gene3D" id="3.30.1450.10">
    <property type="match status" value="1"/>
</dbReference>
<reference evidence="6 7" key="1">
    <citation type="journal article" date="2018" name="Nat. Biotechnol.">
        <title>A standardized bacterial taxonomy based on genome phylogeny substantially revises the tree of life.</title>
        <authorList>
            <person name="Parks D.H."/>
            <person name="Chuvochina M."/>
            <person name="Waite D.W."/>
            <person name="Rinke C."/>
            <person name="Skarshewski A."/>
            <person name="Chaumeil P.A."/>
            <person name="Hugenholtz P."/>
        </authorList>
    </citation>
    <scope>NUCLEOTIDE SEQUENCE [LARGE SCALE GENOMIC DNA]</scope>
    <source>
        <strain evidence="6">UBA8739</strain>
    </source>
</reference>
<keyword evidence="3" id="KW-0998">Cell outer membrane</keyword>
<comment type="caution">
    <text evidence="6">The sequence shown here is derived from an EMBL/GenBank/DDBJ whole genome shotgun (WGS) entry which is preliminary data.</text>
</comment>
<protein>
    <submittedName>
        <fullName evidence="6">Outer membrane protein assembly factor BamE</fullName>
    </submittedName>
</protein>
<evidence type="ECO:0000256" key="2">
    <source>
        <dbReference type="ARBA" id="ARBA00023136"/>
    </source>
</evidence>
<evidence type="ECO:0000256" key="1">
    <source>
        <dbReference type="ARBA" id="ARBA00022729"/>
    </source>
</evidence>
<evidence type="ECO:0000313" key="6">
    <source>
        <dbReference type="EMBL" id="HAE49666.1"/>
    </source>
</evidence>
<evidence type="ECO:0000259" key="5">
    <source>
        <dbReference type="Pfam" id="PF04355"/>
    </source>
</evidence>
<dbReference type="InterPro" id="IPR007450">
    <property type="entry name" value="BamE_dom"/>
</dbReference>
<name>A0A3B9IPK3_9PROT</name>
<dbReference type="InterPro" id="IPR026592">
    <property type="entry name" value="BamE"/>
</dbReference>
<dbReference type="InterPro" id="IPR037873">
    <property type="entry name" value="BamE-like"/>
</dbReference>
<dbReference type="PANTHER" id="PTHR37482">
    <property type="entry name" value="OUTER MEMBRANE PROTEIN ASSEMBLY FACTOR BAME"/>
    <property type="match status" value="1"/>
</dbReference>
<evidence type="ECO:0000313" key="7">
    <source>
        <dbReference type="Proteomes" id="UP000257706"/>
    </source>
</evidence>
<dbReference type="AlphaFoldDB" id="A0A3B9IPK3"/>
<gene>
    <name evidence="6" type="ORF">DCK97_19810</name>
</gene>
<feature type="compositionally biased region" description="Polar residues" evidence="4">
    <location>
        <begin position="186"/>
        <end position="195"/>
    </location>
</feature>
<keyword evidence="2" id="KW-0472">Membrane</keyword>
<dbReference type="GO" id="GO:1990063">
    <property type="term" value="C:Bam protein complex"/>
    <property type="evidence" value="ECO:0007669"/>
    <property type="project" value="TreeGrafter"/>
</dbReference>
<dbReference type="GO" id="GO:0051205">
    <property type="term" value="P:protein insertion into membrane"/>
    <property type="evidence" value="ECO:0007669"/>
    <property type="project" value="TreeGrafter"/>
</dbReference>
<dbReference type="GO" id="GO:0043165">
    <property type="term" value="P:Gram-negative-bacterium-type cell outer membrane assembly"/>
    <property type="evidence" value="ECO:0007669"/>
    <property type="project" value="TreeGrafter"/>
</dbReference>
<feature type="region of interest" description="Disordered" evidence="4">
    <location>
        <begin position="184"/>
        <end position="203"/>
    </location>
</feature>
<feature type="domain" description="Outer membrane protein assembly factor BamE" evidence="5">
    <location>
        <begin position="73"/>
        <end position="143"/>
    </location>
</feature>
<dbReference type="EMBL" id="DMAI01000323">
    <property type="protein sequence ID" value="HAE49666.1"/>
    <property type="molecule type" value="Genomic_DNA"/>
</dbReference>
<sequence length="203" mass="22096">MVGVVPCRCRFVQVVMEATPHSVNGDIAKMIRSAPRRRPIFPSVTRTAPMVAVVLAGLALGACQPVIRTHGFMPSKDEIAQLQPGVQTREDVRAILGAPATTGTFETDTWYYIQRRTSTVAFYSADVTEQDVLGLRFGTDGRLADVLRFGLDDARQVSYVDRITPTSGNELTVLEQFIGNIGRFNSDPSATNPGNPSGMGRPR</sequence>
<dbReference type="Pfam" id="PF04355">
    <property type="entry name" value="BamE"/>
    <property type="match status" value="1"/>
</dbReference>
<organism evidence="6 7">
    <name type="scientific">Tistrella mobilis</name>
    <dbReference type="NCBI Taxonomy" id="171437"/>
    <lineage>
        <taxon>Bacteria</taxon>
        <taxon>Pseudomonadati</taxon>
        <taxon>Pseudomonadota</taxon>
        <taxon>Alphaproteobacteria</taxon>
        <taxon>Geminicoccales</taxon>
        <taxon>Geminicoccaceae</taxon>
        <taxon>Tistrella</taxon>
    </lineage>
</organism>
<keyword evidence="1" id="KW-0732">Signal</keyword>
<accession>A0A3B9IPK3</accession>
<evidence type="ECO:0000256" key="4">
    <source>
        <dbReference type="SAM" id="MobiDB-lite"/>
    </source>
</evidence>
<evidence type="ECO:0000256" key="3">
    <source>
        <dbReference type="ARBA" id="ARBA00023237"/>
    </source>
</evidence>
<dbReference type="PANTHER" id="PTHR37482:SF1">
    <property type="entry name" value="OUTER MEMBRANE PROTEIN ASSEMBLY FACTOR BAME"/>
    <property type="match status" value="1"/>
</dbReference>
<dbReference type="Proteomes" id="UP000257706">
    <property type="component" value="Unassembled WGS sequence"/>
</dbReference>